<dbReference type="EMBL" id="VTFT01000001">
    <property type="protein sequence ID" value="TYT25639.1"/>
    <property type="molecule type" value="Genomic_DNA"/>
</dbReference>
<gene>
    <name evidence="8" type="ORF">FZO89_04855</name>
</gene>
<feature type="transmembrane region" description="Helical" evidence="6">
    <location>
        <begin position="67"/>
        <end position="85"/>
    </location>
</feature>
<evidence type="ECO:0000256" key="4">
    <source>
        <dbReference type="ARBA" id="ARBA00022989"/>
    </source>
</evidence>
<dbReference type="PANTHER" id="PTHR36115:SF10">
    <property type="entry name" value="RDD DOMAIN-CONTAINING PROTEIN"/>
    <property type="match status" value="1"/>
</dbReference>
<evidence type="ECO:0000259" key="7">
    <source>
        <dbReference type="Pfam" id="PF06271"/>
    </source>
</evidence>
<comment type="subcellular location">
    <subcellularLocation>
        <location evidence="1">Cell membrane</location>
        <topology evidence="1">Multi-pass membrane protein</topology>
    </subcellularLocation>
</comment>
<dbReference type="Pfam" id="PF06271">
    <property type="entry name" value="RDD"/>
    <property type="match status" value="1"/>
</dbReference>
<keyword evidence="2" id="KW-1003">Cell membrane</keyword>
<evidence type="ECO:0000256" key="1">
    <source>
        <dbReference type="ARBA" id="ARBA00004651"/>
    </source>
</evidence>
<dbReference type="InterPro" id="IPR010432">
    <property type="entry name" value="RDD"/>
</dbReference>
<organism evidence="8 9">
    <name type="scientific">Luteimonas viscosa</name>
    <dbReference type="NCBI Taxonomy" id="1132694"/>
    <lineage>
        <taxon>Bacteria</taxon>
        <taxon>Pseudomonadati</taxon>
        <taxon>Pseudomonadota</taxon>
        <taxon>Gammaproteobacteria</taxon>
        <taxon>Lysobacterales</taxon>
        <taxon>Lysobacteraceae</taxon>
        <taxon>Luteimonas</taxon>
    </lineage>
</organism>
<name>A0A5D4XM48_9GAMM</name>
<accession>A0A5D4XM48</accession>
<comment type="caution">
    <text evidence="8">The sequence shown here is derived from an EMBL/GenBank/DDBJ whole genome shotgun (WGS) entry which is preliminary data.</text>
</comment>
<keyword evidence="3 6" id="KW-0812">Transmembrane</keyword>
<feature type="transmembrane region" description="Helical" evidence="6">
    <location>
        <begin position="21"/>
        <end position="47"/>
    </location>
</feature>
<dbReference type="OrthoDB" id="9793824at2"/>
<proteinExistence type="predicted"/>
<dbReference type="AlphaFoldDB" id="A0A5D4XM48"/>
<keyword evidence="5 6" id="KW-0472">Membrane</keyword>
<evidence type="ECO:0000256" key="3">
    <source>
        <dbReference type="ARBA" id="ARBA00022692"/>
    </source>
</evidence>
<dbReference type="PANTHER" id="PTHR36115">
    <property type="entry name" value="PROLINE-RICH ANTIGEN HOMOLOG-RELATED"/>
    <property type="match status" value="1"/>
</dbReference>
<feature type="domain" description="RDD" evidence="7">
    <location>
        <begin position="16"/>
        <end position="150"/>
    </location>
</feature>
<reference evidence="8 9" key="1">
    <citation type="submission" date="2019-08" db="EMBL/GenBank/DDBJ databases">
        <title>Luteimonas viscosus sp. nov., isolated from soil of a sunflower field.</title>
        <authorList>
            <person name="Jianli Z."/>
            <person name="Ying Z."/>
        </authorList>
    </citation>
    <scope>NUCLEOTIDE SEQUENCE [LARGE SCALE GENOMIC DNA]</scope>
    <source>
        <strain evidence="8 9">XBU10</strain>
    </source>
</reference>
<feature type="transmembrane region" description="Helical" evidence="6">
    <location>
        <begin position="118"/>
        <end position="137"/>
    </location>
</feature>
<evidence type="ECO:0000313" key="9">
    <source>
        <dbReference type="Proteomes" id="UP000324973"/>
    </source>
</evidence>
<protein>
    <submittedName>
        <fullName evidence="8">RDD family protein</fullName>
    </submittedName>
</protein>
<dbReference type="GO" id="GO:0005886">
    <property type="term" value="C:plasma membrane"/>
    <property type="evidence" value="ECO:0007669"/>
    <property type="project" value="UniProtKB-SubCell"/>
</dbReference>
<evidence type="ECO:0000256" key="6">
    <source>
        <dbReference type="SAM" id="Phobius"/>
    </source>
</evidence>
<dbReference type="Proteomes" id="UP000324973">
    <property type="component" value="Unassembled WGS sequence"/>
</dbReference>
<keyword evidence="9" id="KW-1185">Reference proteome</keyword>
<dbReference type="InterPro" id="IPR051791">
    <property type="entry name" value="Pra-immunoreactive"/>
</dbReference>
<sequence>MQDDSSSHTRTQPPAAFVGRRLLALLYDLLPAVALWLLLSMLFTAGYTYLGHRAPQENIAPFSTLQWLLWLACWLVTGLYATVSWRRGGQTLGMRPWRIRVATLDGNRPTRAALWRRYAVGTVSLLAAGLGFWWAWIDRDRLTWHDRASGTRVALSGR</sequence>
<evidence type="ECO:0000256" key="5">
    <source>
        <dbReference type="ARBA" id="ARBA00023136"/>
    </source>
</evidence>
<dbReference type="RefSeq" id="WP_149102189.1">
    <property type="nucleotide sequence ID" value="NZ_VTFT01000001.1"/>
</dbReference>
<evidence type="ECO:0000256" key="2">
    <source>
        <dbReference type="ARBA" id="ARBA00022475"/>
    </source>
</evidence>
<keyword evidence="4 6" id="KW-1133">Transmembrane helix</keyword>
<evidence type="ECO:0000313" key="8">
    <source>
        <dbReference type="EMBL" id="TYT25639.1"/>
    </source>
</evidence>